<keyword evidence="5 6" id="KW-0472">Membrane</keyword>
<feature type="transmembrane region" description="Helical" evidence="6">
    <location>
        <begin position="544"/>
        <end position="569"/>
    </location>
</feature>
<reference evidence="9" key="3">
    <citation type="submission" date="2025-09" db="UniProtKB">
        <authorList>
            <consortium name="Ensembl"/>
        </authorList>
    </citation>
    <scope>IDENTIFICATION</scope>
</reference>
<dbReference type="Proteomes" id="UP000016666">
    <property type="component" value="Unassembled WGS sequence"/>
</dbReference>
<evidence type="ECO:0000256" key="7">
    <source>
        <dbReference type="SAM" id="MobiDB-lite"/>
    </source>
</evidence>
<dbReference type="GO" id="GO:0005886">
    <property type="term" value="C:plasma membrane"/>
    <property type="evidence" value="ECO:0007669"/>
    <property type="project" value="InterPro"/>
</dbReference>
<feature type="compositionally biased region" description="Low complexity" evidence="7">
    <location>
        <begin position="9"/>
        <end position="27"/>
    </location>
</feature>
<feature type="transmembrane region" description="Helical" evidence="6">
    <location>
        <begin position="369"/>
        <end position="391"/>
    </location>
</feature>
<evidence type="ECO:0000256" key="5">
    <source>
        <dbReference type="ARBA" id="ARBA00023136"/>
    </source>
</evidence>
<dbReference type="GeneTree" id="ENSGT01050000244894"/>
<organism evidence="9 10">
    <name type="scientific">Anas platyrhynchos platyrhynchos</name>
    <name type="common">Northern mallard</name>
    <dbReference type="NCBI Taxonomy" id="8840"/>
    <lineage>
        <taxon>Eukaryota</taxon>
        <taxon>Metazoa</taxon>
        <taxon>Chordata</taxon>
        <taxon>Craniata</taxon>
        <taxon>Vertebrata</taxon>
        <taxon>Euteleostomi</taxon>
        <taxon>Archelosauria</taxon>
        <taxon>Archosauria</taxon>
        <taxon>Dinosauria</taxon>
        <taxon>Saurischia</taxon>
        <taxon>Theropoda</taxon>
        <taxon>Coelurosauria</taxon>
        <taxon>Aves</taxon>
        <taxon>Neognathae</taxon>
        <taxon>Galloanserae</taxon>
        <taxon>Anseriformes</taxon>
        <taxon>Anatidae</taxon>
        <taxon>Anatinae</taxon>
        <taxon>Anas</taxon>
    </lineage>
</organism>
<feature type="transmembrane region" description="Helical" evidence="6">
    <location>
        <begin position="592"/>
        <end position="615"/>
    </location>
</feature>
<evidence type="ECO:0000256" key="4">
    <source>
        <dbReference type="ARBA" id="ARBA00022989"/>
    </source>
</evidence>
<accession>A0A493TD13</accession>
<feature type="transmembrane region" description="Helical" evidence="6">
    <location>
        <begin position="844"/>
        <end position="861"/>
    </location>
</feature>
<keyword evidence="3 6" id="KW-0812">Transmembrane</keyword>
<name>A0A493TD13_ANAPP</name>
<evidence type="ECO:0000313" key="10">
    <source>
        <dbReference type="Proteomes" id="UP000016666"/>
    </source>
</evidence>
<dbReference type="GO" id="GO:0005794">
    <property type="term" value="C:Golgi apparatus"/>
    <property type="evidence" value="ECO:0007669"/>
    <property type="project" value="Ensembl"/>
</dbReference>
<dbReference type="GO" id="GO:0006882">
    <property type="term" value="P:intracellular zinc ion homeostasis"/>
    <property type="evidence" value="ECO:0007669"/>
    <property type="project" value="Ensembl"/>
</dbReference>
<feature type="domain" description="TMC" evidence="8">
    <location>
        <begin position="661"/>
        <end position="767"/>
    </location>
</feature>
<dbReference type="STRING" id="8840.ENSAPLP00000023816"/>
<keyword evidence="4 6" id="KW-1133">Transmembrane helix</keyword>
<dbReference type="InterPro" id="IPR012496">
    <property type="entry name" value="TMC_dom"/>
</dbReference>
<proteinExistence type="inferred from homology"/>
<feature type="transmembrane region" description="Helical" evidence="6">
    <location>
        <begin position="627"/>
        <end position="650"/>
    </location>
</feature>
<sequence length="903" mass="101441">MKEPCTPPSASSSRSRASWQRRAQSWSCRRGAEVGSRSRGRMGTVCVPVYPGLQPQLGLTPLPQTEHSWHQALGTQRSIPRDGVLQGGHMPRWAPSLWALSTPSLTAHILPPSPGHPAHLAPPDTSAFAWLEPGQGEQHPGDSTTLRILASMPSRTIGECRLPSCPPPGATLARATPGWELSHLLQACPAVPAAAHPSVLLPPAGRSRGAIISQYYNRTARLRRRRSRPSLQQLSRTARPSLRQYDLESDPARATLQDKRSLLAKELLSLSPSQRSHMLLSLPLCLAEKRALWRELDEQRSPLGLRPHPTASPSPCGWCKDYITLGCRHLWYRLLALLPAAQPWHYALKQISGRFGSSVLSYFLFLKTLLMFNVFSLLILLVFVVALQAAYPPAKANQQPFAGFELLTGAGYFTHSLLYYGYYSNITLNDPSASSLSGSVAPSAPPRLPYNMPLAYLFTVGVSFFATCILLVYSMYRSFGESYRVGSSAGDLAIKVFCAWDFKVVQRRSVKLQCENICTQLKELLAERRSRSCPLSLCQRLGRVAVLLLAWVLSLGTVLGCVVAVHYLLEHMHVVQQEHRALAGSTWQREGILLVLPLTVSLLNTLMSHLYNLLAICERQDSPAVEVYVAICRNLLLKMLVLGLLCYHWLSRRVVCSDEECWETCVGQDLYRFMVMDFVFILLDTIFGELVFRLISEKRLKRKQRPEFDIARNVLELIYGQTLTWLGVLFAPLLPAVQVLKLLLLFYIKKTSLMQNCQAPSKPWQASRMSTVFITLLCFPSFLGAAVFISYIIWSVKPSETCGPFQGLETIYKSVNVWAKLMEKSSPNITWLTWIQQYLVENTFFLFFVSGVLLAMTYCHIQVVKGQRRIICLLKEQIANEGEDKIFLIEKLHSIYQQKEERA</sequence>
<evidence type="ECO:0000259" key="8">
    <source>
        <dbReference type="Pfam" id="PF07810"/>
    </source>
</evidence>
<dbReference type="GO" id="GO:0005783">
    <property type="term" value="C:endoplasmic reticulum"/>
    <property type="evidence" value="ECO:0007669"/>
    <property type="project" value="Ensembl"/>
</dbReference>
<dbReference type="Ensembl" id="ENSAPLT00000034068.1">
    <property type="protein sequence ID" value="ENSAPLP00000023816.1"/>
    <property type="gene ID" value="ENSAPLG00000012310.2"/>
</dbReference>
<evidence type="ECO:0000256" key="6">
    <source>
        <dbReference type="RuleBase" id="RU310713"/>
    </source>
</evidence>
<dbReference type="GO" id="GO:0050821">
    <property type="term" value="P:protein stabilization"/>
    <property type="evidence" value="ECO:0007669"/>
    <property type="project" value="Ensembl"/>
</dbReference>
<evidence type="ECO:0000256" key="3">
    <source>
        <dbReference type="ARBA" id="ARBA00022692"/>
    </source>
</evidence>
<feature type="transmembrane region" description="Helical" evidence="6">
    <location>
        <begin position="772"/>
        <end position="794"/>
    </location>
</feature>
<comment type="similarity">
    <text evidence="2 6">Belongs to the TMC family.</text>
</comment>
<dbReference type="AlphaFoldDB" id="A0A493TD13"/>
<dbReference type="GO" id="GO:0031965">
    <property type="term" value="C:nuclear membrane"/>
    <property type="evidence" value="ECO:0007669"/>
    <property type="project" value="Ensembl"/>
</dbReference>
<dbReference type="Pfam" id="PF07810">
    <property type="entry name" value="TMC"/>
    <property type="match status" value="1"/>
</dbReference>
<dbReference type="PANTHER" id="PTHR23302:SF4">
    <property type="entry name" value="TRANSMEMBRANE CHANNEL-LIKE PROTEIN 6"/>
    <property type="match status" value="1"/>
</dbReference>
<dbReference type="GO" id="GO:0008381">
    <property type="term" value="F:mechanosensitive monoatomic ion channel activity"/>
    <property type="evidence" value="ECO:0007669"/>
    <property type="project" value="TreeGrafter"/>
</dbReference>
<evidence type="ECO:0000313" key="9">
    <source>
        <dbReference type="Ensembl" id="ENSAPLP00000023816.1"/>
    </source>
</evidence>
<reference evidence="10" key="1">
    <citation type="submission" date="2017-10" db="EMBL/GenBank/DDBJ databases">
        <title>A new Pekin duck reference genome.</title>
        <authorList>
            <person name="Hou Z.-C."/>
            <person name="Zhou Z.-K."/>
            <person name="Zhu F."/>
            <person name="Hou S.-S."/>
        </authorList>
    </citation>
    <scope>NUCLEOTIDE SEQUENCE [LARGE SCALE GENOMIC DNA]</scope>
</reference>
<comment type="subcellular location">
    <subcellularLocation>
        <location evidence="1 6">Membrane</location>
        <topology evidence="1 6">Multi-pass membrane protein</topology>
    </subcellularLocation>
</comment>
<dbReference type="InterPro" id="IPR038900">
    <property type="entry name" value="TMC"/>
</dbReference>
<evidence type="ECO:0000256" key="2">
    <source>
        <dbReference type="ARBA" id="ARBA00006510"/>
    </source>
</evidence>
<feature type="transmembrane region" description="Helical" evidence="6">
    <location>
        <begin position="454"/>
        <end position="476"/>
    </location>
</feature>
<protein>
    <recommendedName>
        <fullName evidence="6">Transmembrane channel-like protein</fullName>
    </recommendedName>
</protein>
<feature type="transmembrane region" description="Helical" evidence="6">
    <location>
        <begin position="670"/>
        <end position="695"/>
    </location>
</feature>
<reference evidence="9" key="2">
    <citation type="submission" date="2025-08" db="UniProtKB">
        <authorList>
            <consortium name="Ensembl"/>
        </authorList>
    </citation>
    <scope>IDENTIFICATION</scope>
</reference>
<keyword evidence="10" id="KW-1185">Reference proteome</keyword>
<gene>
    <name evidence="9" type="primary">TMC6</name>
</gene>
<feature type="region of interest" description="Disordered" evidence="7">
    <location>
        <begin position="1"/>
        <end position="38"/>
    </location>
</feature>
<dbReference type="PANTHER" id="PTHR23302">
    <property type="entry name" value="TRANSMEMBRANE CHANNEL-RELATED"/>
    <property type="match status" value="1"/>
</dbReference>
<feature type="region of interest" description="Disordered" evidence="7">
    <location>
        <begin position="223"/>
        <end position="250"/>
    </location>
</feature>
<evidence type="ECO:0000256" key="1">
    <source>
        <dbReference type="ARBA" id="ARBA00004141"/>
    </source>
</evidence>